<feature type="region of interest" description="Disordered" evidence="1">
    <location>
        <begin position="1"/>
        <end position="63"/>
    </location>
</feature>
<evidence type="ECO:0000313" key="2">
    <source>
        <dbReference type="EMBL" id="EED92222.1"/>
    </source>
</evidence>
<dbReference type="EMBL" id="CM000642">
    <property type="protein sequence ID" value="EED92222.1"/>
    <property type="molecule type" value="Genomic_DNA"/>
</dbReference>
<dbReference type="RefSeq" id="XP_002290470.1">
    <property type="nucleotide sequence ID" value="XM_002290434.1"/>
</dbReference>
<accession>B8C416</accession>
<feature type="compositionally biased region" description="Low complexity" evidence="1">
    <location>
        <begin position="48"/>
        <end position="61"/>
    </location>
</feature>
<organism evidence="2 3">
    <name type="scientific">Thalassiosira pseudonana</name>
    <name type="common">Marine diatom</name>
    <name type="synonym">Cyclotella nana</name>
    <dbReference type="NCBI Taxonomy" id="35128"/>
    <lineage>
        <taxon>Eukaryota</taxon>
        <taxon>Sar</taxon>
        <taxon>Stramenopiles</taxon>
        <taxon>Ochrophyta</taxon>
        <taxon>Bacillariophyta</taxon>
        <taxon>Coscinodiscophyceae</taxon>
        <taxon>Thalassiosirophycidae</taxon>
        <taxon>Thalassiosirales</taxon>
        <taxon>Thalassiosiraceae</taxon>
        <taxon>Thalassiosira</taxon>
    </lineage>
</organism>
<dbReference type="KEGG" id="tps:THAPSDRAFT_22943"/>
<evidence type="ECO:0000256" key="1">
    <source>
        <dbReference type="SAM" id="MobiDB-lite"/>
    </source>
</evidence>
<dbReference type="InParanoid" id="B8C416"/>
<protein>
    <submittedName>
        <fullName evidence="2">Uncharacterized protein</fullName>
    </submittedName>
</protein>
<dbReference type="Proteomes" id="UP000001449">
    <property type="component" value="Chromosome 5"/>
</dbReference>
<feature type="compositionally biased region" description="Polar residues" evidence="1">
    <location>
        <begin position="1"/>
        <end position="13"/>
    </location>
</feature>
<dbReference type="HOGENOM" id="CLU_341805_0_0_1"/>
<dbReference type="AlphaFoldDB" id="B8C416"/>
<proteinExistence type="predicted"/>
<keyword evidence="3" id="KW-1185">Reference proteome</keyword>
<sequence>MAPPSTSLPTPSDNAEPDDNAVGGADVESGIDRPTKRLKEDNIDEGEVAIVSSSNSSRVASPPLDQITNDAIDISANCQTAVLKLLFSPLPSSLAPSSTNANGTPSSNSYNATLRNTTTSAAEDNVSSFRQLWINHGFRTTAVTSPRAAVSVYLDSCRARCAVADEQGDGTTVFTNEQGRLYLLTILGLSPDQSMLENEYQSIQSVYSLCLFIKKLKSVREQDMKKECVVEIVSGWQELLEKIVDYSQQTTPASTLKQQLANLSNATSNIVSQLVSKLTDIDHSLRTDQLMHEYNRITYENCTLSNACLQRWLGRKSNNPNSWQLEEVFFKSSPPNRYLPKYERITMHLIDKHSNERRATSNNSNFVFLPSLSKLLQTETHVANQTTGVKTIVDNMICTTWECLLRDGYYVDERRKELLGLELRKFYESGLMAGRDGSMPLLLNGHFQPTYSLSLYLHGTAGAGKSSLVRNIVPAINAAIAKHCDPELLVRFVKQNLNKPFKTLQLEMDLRANNNDLSVMSIIQGRRMTLAQSKPGLVFVALEEMPSNVEGADPNQGEVSKLLSMRFSGRKGDFKEGGGNIPRNSAKRGISGDATIITVLTSNYHLEKPSLEALQRLEMFKNLKVVEVAPVSGKYREEFALSYLSQRVGQSLAPWNGSLEIDLNVPCGSGDTRPLVRYLRMLSFYVHVLMLQSKQHSPSTSSIKVDVDYNTSNNITTVTTNSQSMQLTLGSFHNLYAMTPSIIDSRASNTIARLQSLHPTLRNPMELSQILDFYFAKTLAPAVILSHDKQLIHNLINLLGEADGVHVILDIDPTSYKMMKSLYDASDTPNLRDDILQIIHGDGRASAASSYSNSTLVAVELTCHSTDAQLCIREIIEDSPSLTAFSTERSALYKDGLLFGVCVDGEITPEIESRASLVI</sequence>
<evidence type="ECO:0000313" key="3">
    <source>
        <dbReference type="Proteomes" id="UP000001449"/>
    </source>
</evidence>
<feature type="compositionally biased region" description="Basic and acidic residues" evidence="1">
    <location>
        <begin position="30"/>
        <end position="41"/>
    </location>
</feature>
<reference evidence="2 3" key="1">
    <citation type="journal article" date="2004" name="Science">
        <title>The genome of the diatom Thalassiosira pseudonana: ecology, evolution, and metabolism.</title>
        <authorList>
            <person name="Armbrust E.V."/>
            <person name="Berges J.A."/>
            <person name="Bowler C."/>
            <person name="Green B.R."/>
            <person name="Martinez D."/>
            <person name="Putnam N.H."/>
            <person name="Zhou S."/>
            <person name="Allen A.E."/>
            <person name="Apt K.E."/>
            <person name="Bechner M."/>
            <person name="Brzezinski M.A."/>
            <person name="Chaal B.K."/>
            <person name="Chiovitti A."/>
            <person name="Davis A.K."/>
            <person name="Demarest M.S."/>
            <person name="Detter J.C."/>
            <person name="Glavina T."/>
            <person name="Goodstein D."/>
            <person name="Hadi M.Z."/>
            <person name="Hellsten U."/>
            <person name="Hildebrand M."/>
            <person name="Jenkins B.D."/>
            <person name="Jurka J."/>
            <person name="Kapitonov V.V."/>
            <person name="Kroger N."/>
            <person name="Lau W.W."/>
            <person name="Lane T.W."/>
            <person name="Larimer F.W."/>
            <person name="Lippmeier J.C."/>
            <person name="Lucas S."/>
            <person name="Medina M."/>
            <person name="Montsant A."/>
            <person name="Obornik M."/>
            <person name="Parker M.S."/>
            <person name="Palenik B."/>
            <person name="Pazour G.J."/>
            <person name="Richardson P.M."/>
            <person name="Rynearson T.A."/>
            <person name="Saito M.A."/>
            <person name="Schwartz D.C."/>
            <person name="Thamatrakoln K."/>
            <person name="Valentin K."/>
            <person name="Vardi A."/>
            <person name="Wilkerson F.P."/>
            <person name="Rokhsar D.S."/>
        </authorList>
    </citation>
    <scope>NUCLEOTIDE SEQUENCE [LARGE SCALE GENOMIC DNA]</scope>
    <source>
        <strain evidence="2 3">CCMP1335</strain>
    </source>
</reference>
<dbReference type="eggNOG" id="ENOG502SDF6">
    <property type="taxonomic scope" value="Eukaryota"/>
</dbReference>
<name>B8C416_THAPS</name>
<dbReference type="OMA" id="IDISANC"/>
<dbReference type="GeneID" id="7442317"/>
<dbReference type="PaxDb" id="35128-Thaps22943"/>
<gene>
    <name evidence="2" type="ORF">THAPSDRAFT_22943</name>
</gene>
<reference evidence="2 3" key="2">
    <citation type="journal article" date="2008" name="Nature">
        <title>The Phaeodactylum genome reveals the evolutionary history of diatom genomes.</title>
        <authorList>
            <person name="Bowler C."/>
            <person name="Allen A.E."/>
            <person name="Badger J.H."/>
            <person name="Grimwood J."/>
            <person name="Jabbari K."/>
            <person name="Kuo A."/>
            <person name="Maheswari U."/>
            <person name="Martens C."/>
            <person name="Maumus F."/>
            <person name="Otillar R.P."/>
            <person name="Rayko E."/>
            <person name="Salamov A."/>
            <person name="Vandepoele K."/>
            <person name="Beszteri B."/>
            <person name="Gruber A."/>
            <person name="Heijde M."/>
            <person name="Katinka M."/>
            <person name="Mock T."/>
            <person name="Valentin K."/>
            <person name="Verret F."/>
            <person name="Berges J.A."/>
            <person name="Brownlee C."/>
            <person name="Cadoret J.P."/>
            <person name="Chiovitti A."/>
            <person name="Choi C.J."/>
            <person name="Coesel S."/>
            <person name="De Martino A."/>
            <person name="Detter J.C."/>
            <person name="Durkin C."/>
            <person name="Falciatore A."/>
            <person name="Fournet J."/>
            <person name="Haruta M."/>
            <person name="Huysman M.J."/>
            <person name="Jenkins B.D."/>
            <person name="Jiroutova K."/>
            <person name="Jorgensen R.E."/>
            <person name="Joubert Y."/>
            <person name="Kaplan A."/>
            <person name="Kroger N."/>
            <person name="Kroth P.G."/>
            <person name="La Roche J."/>
            <person name="Lindquist E."/>
            <person name="Lommer M."/>
            <person name="Martin-Jezequel V."/>
            <person name="Lopez P.J."/>
            <person name="Lucas S."/>
            <person name="Mangogna M."/>
            <person name="McGinnis K."/>
            <person name="Medlin L.K."/>
            <person name="Montsant A."/>
            <person name="Oudot-Le Secq M.P."/>
            <person name="Napoli C."/>
            <person name="Obornik M."/>
            <person name="Parker M.S."/>
            <person name="Petit J.L."/>
            <person name="Porcel B.M."/>
            <person name="Poulsen N."/>
            <person name="Robison M."/>
            <person name="Rychlewski L."/>
            <person name="Rynearson T.A."/>
            <person name="Schmutz J."/>
            <person name="Shapiro H."/>
            <person name="Siaut M."/>
            <person name="Stanley M."/>
            <person name="Sussman M.R."/>
            <person name="Taylor A.R."/>
            <person name="Vardi A."/>
            <person name="von Dassow P."/>
            <person name="Vyverman W."/>
            <person name="Willis A."/>
            <person name="Wyrwicz L.S."/>
            <person name="Rokhsar D.S."/>
            <person name="Weissenbach J."/>
            <person name="Armbrust E.V."/>
            <person name="Green B.R."/>
            <person name="Van de Peer Y."/>
            <person name="Grigoriev I.V."/>
        </authorList>
    </citation>
    <scope>NUCLEOTIDE SEQUENCE [LARGE SCALE GENOMIC DNA]</scope>
    <source>
        <strain evidence="2 3">CCMP1335</strain>
    </source>
</reference>